<sequence>MAWLYLCLVGLVPCLSLASPVFTANTKKINVDLDQVRSLISPRVKDGLHELRSKLSAENNVSLNEQSSVGLSPGRNFDQLKQEVDR</sequence>
<evidence type="ECO:0000256" key="2">
    <source>
        <dbReference type="SAM" id="SignalP"/>
    </source>
</evidence>
<organism evidence="3 4">
    <name type="scientific">Diploscapter pachys</name>
    <dbReference type="NCBI Taxonomy" id="2018661"/>
    <lineage>
        <taxon>Eukaryota</taxon>
        <taxon>Metazoa</taxon>
        <taxon>Ecdysozoa</taxon>
        <taxon>Nematoda</taxon>
        <taxon>Chromadorea</taxon>
        <taxon>Rhabditida</taxon>
        <taxon>Rhabditina</taxon>
        <taxon>Rhabditomorpha</taxon>
        <taxon>Rhabditoidea</taxon>
        <taxon>Rhabditidae</taxon>
        <taxon>Diploscapter</taxon>
    </lineage>
</organism>
<evidence type="ECO:0000313" key="3">
    <source>
        <dbReference type="EMBL" id="PAV79196.1"/>
    </source>
</evidence>
<dbReference type="Proteomes" id="UP000218231">
    <property type="component" value="Unassembled WGS sequence"/>
</dbReference>
<name>A0A2A2KYV8_9BILA</name>
<protein>
    <submittedName>
        <fullName evidence="3">Uncharacterized protein</fullName>
    </submittedName>
</protein>
<feature type="chain" id="PRO_5013081679" evidence="2">
    <location>
        <begin position="19"/>
        <end position="86"/>
    </location>
</feature>
<accession>A0A2A2KYV8</accession>
<dbReference type="AlphaFoldDB" id="A0A2A2KYV8"/>
<evidence type="ECO:0000256" key="1">
    <source>
        <dbReference type="SAM" id="MobiDB-lite"/>
    </source>
</evidence>
<gene>
    <name evidence="3" type="ORF">WR25_18156</name>
</gene>
<keyword evidence="2" id="KW-0732">Signal</keyword>
<proteinExistence type="predicted"/>
<reference evidence="3 4" key="1">
    <citation type="journal article" date="2017" name="Curr. Biol.">
        <title>Genome architecture and evolution of a unichromosomal asexual nematode.</title>
        <authorList>
            <person name="Fradin H."/>
            <person name="Zegar C."/>
            <person name="Gutwein M."/>
            <person name="Lucas J."/>
            <person name="Kovtun M."/>
            <person name="Corcoran D."/>
            <person name="Baugh L.R."/>
            <person name="Kiontke K."/>
            <person name="Gunsalus K."/>
            <person name="Fitch D.H."/>
            <person name="Piano F."/>
        </authorList>
    </citation>
    <scope>NUCLEOTIDE SEQUENCE [LARGE SCALE GENOMIC DNA]</scope>
    <source>
        <strain evidence="3">PF1309</strain>
    </source>
</reference>
<dbReference type="EMBL" id="LIAE01007453">
    <property type="protein sequence ID" value="PAV79196.1"/>
    <property type="molecule type" value="Genomic_DNA"/>
</dbReference>
<evidence type="ECO:0000313" key="4">
    <source>
        <dbReference type="Proteomes" id="UP000218231"/>
    </source>
</evidence>
<keyword evidence="4" id="KW-1185">Reference proteome</keyword>
<feature type="region of interest" description="Disordered" evidence="1">
    <location>
        <begin position="65"/>
        <end position="86"/>
    </location>
</feature>
<comment type="caution">
    <text evidence="3">The sequence shown here is derived from an EMBL/GenBank/DDBJ whole genome shotgun (WGS) entry which is preliminary data.</text>
</comment>
<feature type="signal peptide" evidence="2">
    <location>
        <begin position="1"/>
        <end position="18"/>
    </location>
</feature>